<dbReference type="InterPro" id="IPR008930">
    <property type="entry name" value="Terpenoid_cyclase/PrenylTrfase"/>
</dbReference>
<proteinExistence type="inferred from homology"/>
<dbReference type="InterPro" id="IPR018333">
    <property type="entry name" value="Squalene_cyclase"/>
</dbReference>
<dbReference type="Pfam" id="PF13243">
    <property type="entry name" value="SQHop_cyclase_C"/>
    <property type="match status" value="1"/>
</dbReference>
<keyword evidence="3 4" id="KW-0413">Isomerase</keyword>
<dbReference type="Pfam" id="PF00432">
    <property type="entry name" value="Prenyltrans"/>
    <property type="match status" value="1"/>
</dbReference>
<dbReference type="NCBIfam" id="TIGR01787">
    <property type="entry name" value="squalene_cyclas"/>
    <property type="match status" value="1"/>
</dbReference>
<dbReference type="PROSITE" id="PS01074">
    <property type="entry name" value="TERPENE_SYNTHASES"/>
    <property type="match status" value="1"/>
</dbReference>
<feature type="domain" description="Prenyltransferase alpha-alpha toroid" evidence="6">
    <location>
        <begin position="131"/>
        <end position="170"/>
    </location>
</feature>
<reference evidence="8 9" key="1">
    <citation type="submission" date="2019-09" db="EMBL/GenBank/DDBJ databases">
        <authorList>
            <person name="Ou C."/>
        </authorList>
    </citation>
    <scope>NUCLEOTIDE SEQUENCE [LARGE SCALE GENOMIC DNA]</scope>
    <source>
        <strain evidence="8">S2</strain>
        <tissue evidence="8">Leaf</tissue>
    </source>
</reference>
<comment type="similarity">
    <text evidence="1 4">Belongs to the terpene cyclase/mutase family.</text>
</comment>
<evidence type="ECO:0000256" key="2">
    <source>
        <dbReference type="ARBA" id="ARBA00022737"/>
    </source>
</evidence>
<gene>
    <name evidence="8" type="ORF">D8674_010225</name>
</gene>
<dbReference type="InterPro" id="IPR002365">
    <property type="entry name" value="Terpene_synthase_CS"/>
</dbReference>
<dbReference type="Proteomes" id="UP000327157">
    <property type="component" value="Chromosome 13"/>
</dbReference>
<dbReference type="PANTHER" id="PTHR11764">
    <property type="entry name" value="TERPENE CYCLASE/MUTASE FAMILY MEMBER"/>
    <property type="match status" value="1"/>
</dbReference>
<keyword evidence="2" id="KW-0677">Repeat</keyword>
<comment type="caution">
    <text evidence="8">The sequence shown here is derived from an EMBL/GenBank/DDBJ whole genome shotgun (WGS) entry which is preliminary data.</text>
</comment>
<dbReference type="FunFam" id="1.50.10.20:FF:000011">
    <property type="entry name" value="Terpene cyclase/mutase family member"/>
    <property type="match status" value="1"/>
</dbReference>
<keyword evidence="5" id="KW-1133">Transmembrane helix</keyword>
<evidence type="ECO:0000313" key="9">
    <source>
        <dbReference type="Proteomes" id="UP000327157"/>
    </source>
</evidence>
<keyword evidence="9" id="KW-1185">Reference proteome</keyword>
<organism evidence="8 9">
    <name type="scientific">Pyrus ussuriensis x Pyrus communis</name>
    <dbReference type="NCBI Taxonomy" id="2448454"/>
    <lineage>
        <taxon>Eukaryota</taxon>
        <taxon>Viridiplantae</taxon>
        <taxon>Streptophyta</taxon>
        <taxon>Embryophyta</taxon>
        <taxon>Tracheophyta</taxon>
        <taxon>Spermatophyta</taxon>
        <taxon>Magnoliopsida</taxon>
        <taxon>eudicotyledons</taxon>
        <taxon>Gunneridae</taxon>
        <taxon>Pentapetalae</taxon>
        <taxon>rosids</taxon>
        <taxon>fabids</taxon>
        <taxon>Rosales</taxon>
        <taxon>Rosaceae</taxon>
        <taxon>Amygdaloideae</taxon>
        <taxon>Maleae</taxon>
        <taxon>Pyrus</taxon>
    </lineage>
</organism>
<protein>
    <recommendedName>
        <fullName evidence="4">Terpene cyclase/mutase family member</fullName>
        <ecNumber evidence="4">5.4.99.-</ecNumber>
    </recommendedName>
</protein>
<evidence type="ECO:0000256" key="1">
    <source>
        <dbReference type="ARBA" id="ARBA00009755"/>
    </source>
</evidence>
<dbReference type="InterPro" id="IPR001330">
    <property type="entry name" value="Prenyltrans"/>
</dbReference>
<keyword evidence="5" id="KW-0472">Membrane</keyword>
<dbReference type="GO" id="GO:0005811">
    <property type="term" value="C:lipid droplet"/>
    <property type="evidence" value="ECO:0007669"/>
    <property type="project" value="InterPro"/>
</dbReference>
<dbReference type="EC" id="5.4.99.-" evidence="4"/>
<feature type="transmembrane region" description="Helical" evidence="5">
    <location>
        <begin position="123"/>
        <end position="142"/>
    </location>
</feature>
<evidence type="ECO:0000313" key="8">
    <source>
        <dbReference type="EMBL" id="KAB2599954.1"/>
    </source>
</evidence>
<dbReference type="InterPro" id="IPR032696">
    <property type="entry name" value="SQ_cyclase_C"/>
</dbReference>
<evidence type="ECO:0000256" key="5">
    <source>
        <dbReference type="SAM" id="Phobius"/>
    </source>
</evidence>
<feature type="domain" description="Squalene cyclase C-terminal" evidence="7">
    <location>
        <begin position="347"/>
        <end position="684"/>
    </location>
</feature>
<name>A0A5N5FNV8_9ROSA</name>
<dbReference type="OrthoDB" id="21502at2759"/>
<evidence type="ECO:0000259" key="7">
    <source>
        <dbReference type="Pfam" id="PF13243"/>
    </source>
</evidence>
<dbReference type="EMBL" id="SMOL01000753">
    <property type="protein sequence ID" value="KAB2599954.1"/>
    <property type="molecule type" value="Genomic_DNA"/>
</dbReference>
<accession>A0A5N5FNV8</accession>
<keyword evidence="5" id="KW-0812">Transmembrane</keyword>
<evidence type="ECO:0000256" key="3">
    <source>
        <dbReference type="ARBA" id="ARBA00023235"/>
    </source>
</evidence>
<dbReference type="GO" id="GO:0016104">
    <property type="term" value="P:triterpenoid biosynthetic process"/>
    <property type="evidence" value="ECO:0007669"/>
    <property type="project" value="InterPro"/>
</dbReference>
<reference evidence="8 9" key="3">
    <citation type="submission" date="2019-11" db="EMBL/GenBank/DDBJ databases">
        <title>A de novo genome assembly of a pear dwarfing rootstock.</title>
        <authorList>
            <person name="Wang F."/>
            <person name="Wang J."/>
            <person name="Li S."/>
            <person name="Zhang Y."/>
            <person name="Fang M."/>
            <person name="Ma L."/>
            <person name="Zhao Y."/>
            <person name="Jiang S."/>
        </authorList>
    </citation>
    <scope>NUCLEOTIDE SEQUENCE [LARGE SCALE GENOMIC DNA]</scope>
    <source>
        <strain evidence="8">S2</strain>
        <tissue evidence="8">Leaf</tissue>
    </source>
</reference>
<dbReference type="GO" id="GO:0016871">
    <property type="term" value="F:cycloartenol synthase activity"/>
    <property type="evidence" value="ECO:0007669"/>
    <property type="project" value="UniProtKB-ARBA"/>
</dbReference>
<reference evidence="9" key="2">
    <citation type="submission" date="2019-10" db="EMBL/GenBank/DDBJ databases">
        <title>A de novo genome assembly of a pear dwarfing rootstock.</title>
        <authorList>
            <person name="Wang F."/>
            <person name="Wang J."/>
            <person name="Li S."/>
            <person name="Zhang Y."/>
            <person name="Fang M."/>
            <person name="Ma L."/>
            <person name="Zhao Y."/>
            <person name="Jiang S."/>
        </authorList>
    </citation>
    <scope>NUCLEOTIDE SEQUENCE [LARGE SCALE GENOMIC DNA]</scope>
</reference>
<dbReference type="SFLD" id="SFLDG01016">
    <property type="entry name" value="Prenyltransferase_Like_2"/>
    <property type="match status" value="1"/>
</dbReference>
<dbReference type="CDD" id="cd02892">
    <property type="entry name" value="SQCY_1"/>
    <property type="match status" value="1"/>
</dbReference>
<evidence type="ECO:0000256" key="4">
    <source>
        <dbReference type="RuleBase" id="RU362003"/>
    </source>
</evidence>
<feature type="transmembrane region" description="Helical" evidence="5">
    <location>
        <begin position="163"/>
        <end position="185"/>
    </location>
</feature>
<dbReference type="PANTHER" id="PTHR11764:SF20">
    <property type="entry name" value="LANOSTEROL SYNTHASE"/>
    <property type="match status" value="1"/>
</dbReference>
<sequence length="690" mass="78790">MWKLKIAEGGSPWLRTLKNNVGRQVWEFDPKLGTPEELLEIERARENYHNNRFVKKHSSDLLMRIQFSKEKPVPAVLPQVKVKETEDVTEETVTNTLKRGISYHSTLQAHDGHWPGDYGGPMFLLPGLVIALSITGALNAVLSDEHKKEICRYLYNHQNKDGGWGLHIEGPSSLAVFCMIAFYSAGRMWCHCRMVYLPMSYLYGKRFVGPITPTVLSLRKELFNVPYHEIDWNEARNQCAKEDLYYPHPLVQDILWSSLHMAVEPILMRWPGKKLREKALRTAIEHIHYEDENTRYICIGPVNKVLNMLCCWAEDPNSEAFKLHIPRIYDYLWIAEDGMKMQGYNGSQAWDTSFSVQAIIATNLIEEFGSTLRKGHQYIKDSQVLEDCPGDLDYWYRHISKGAWPFSTADHGWPISDCTAEGLKAVLSLSKIPSEIVGEPLDANRLYDAVNVILSLQNNDGGFATYELTRSYSWLELINPAETFGDIVIDYPYVECTSASIQALESFKKLYPGHRREEIEHCIKRAVEFIEKIQASDGSWYGSWGVCFTYGTWFGVKGLVAAGRNYNNSSSIRKACDFLLSKQLTSGGWSESYLSCQNKVYTNLEGDRSHVVNTGWAMLALIDGGQAERDPTPLHRAARFLINSQMENGDFPQEEIMGVFNRNCMITYAAYRNIFPIWALGEYRCRVLQA</sequence>
<dbReference type="SUPFAM" id="SSF48239">
    <property type="entry name" value="Terpenoid cyclases/Protein prenyltransferases"/>
    <property type="match status" value="3"/>
</dbReference>
<evidence type="ECO:0000259" key="6">
    <source>
        <dbReference type="Pfam" id="PF00432"/>
    </source>
</evidence>
<dbReference type="AlphaFoldDB" id="A0A5N5FNV8"/>
<dbReference type="Gene3D" id="1.50.10.20">
    <property type="match status" value="2"/>
</dbReference>